<evidence type="ECO:0000313" key="5">
    <source>
        <dbReference type="Proteomes" id="UP000809349"/>
    </source>
</evidence>
<evidence type="ECO:0000259" key="3">
    <source>
        <dbReference type="PROSITE" id="PS51186"/>
    </source>
</evidence>
<dbReference type="PROSITE" id="PS51186">
    <property type="entry name" value="GNAT"/>
    <property type="match status" value="1"/>
</dbReference>
<dbReference type="InterPro" id="IPR000182">
    <property type="entry name" value="GNAT_dom"/>
</dbReference>
<evidence type="ECO:0000256" key="1">
    <source>
        <dbReference type="ARBA" id="ARBA00022679"/>
    </source>
</evidence>
<dbReference type="PANTHER" id="PTHR43877">
    <property type="entry name" value="AMINOALKYLPHOSPHONATE N-ACETYLTRANSFERASE-RELATED-RELATED"/>
    <property type="match status" value="1"/>
</dbReference>
<gene>
    <name evidence="4" type="ORF">I4X03_019400</name>
</gene>
<sequence length="178" mass="19228">MHMGIEIRTAVPEDATAVCAVLRRSITECCADDHQNCPAILASWLGNKTPETVATWFATPTNHTLVAVIDGDVVGVALLTQAGKVSLCYVLPEVMHRGAGKLLLAGLEQQARAWGISVIKLKSTVSAHDFFARNGYINGGKEMSCFGIESDFFWKNLNEPVTDASLDARKRFCGCTGQ</sequence>
<evidence type="ECO:0000313" key="4">
    <source>
        <dbReference type="EMBL" id="MBZ2209440.1"/>
    </source>
</evidence>
<reference evidence="4 5" key="1">
    <citation type="submission" date="2021-08" db="EMBL/GenBank/DDBJ databases">
        <title>Massilia sp. R798.</title>
        <authorList>
            <person name="Baek J.H."/>
            <person name="Jung H.S."/>
            <person name="Kim K.R."/>
            <person name="Jeon C.O."/>
        </authorList>
    </citation>
    <scope>NUCLEOTIDE SEQUENCE [LARGE SCALE GENOMIC DNA]</scope>
    <source>
        <strain evidence="4 5">R798</strain>
    </source>
</reference>
<feature type="domain" description="N-acetyltransferase" evidence="3">
    <location>
        <begin position="5"/>
        <end position="159"/>
    </location>
</feature>
<accession>A0ABS7SU30</accession>
<dbReference type="Gene3D" id="3.40.630.30">
    <property type="match status" value="1"/>
</dbReference>
<evidence type="ECO:0000256" key="2">
    <source>
        <dbReference type="ARBA" id="ARBA00023315"/>
    </source>
</evidence>
<keyword evidence="1" id="KW-0808">Transferase</keyword>
<proteinExistence type="predicted"/>
<dbReference type="Proteomes" id="UP000809349">
    <property type="component" value="Unassembled WGS sequence"/>
</dbReference>
<keyword evidence="2" id="KW-0012">Acyltransferase</keyword>
<dbReference type="InterPro" id="IPR016181">
    <property type="entry name" value="Acyl_CoA_acyltransferase"/>
</dbReference>
<protein>
    <submittedName>
        <fullName evidence="4">GNAT family N-acetyltransferase</fullName>
    </submittedName>
</protein>
<name>A0ABS7SU30_9BURK</name>
<organism evidence="4 5">
    <name type="scientific">Massilia soli</name>
    <dbReference type="NCBI Taxonomy" id="2792854"/>
    <lineage>
        <taxon>Bacteria</taxon>
        <taxon>Pseudomonadati</taxon>
        <taxon>Pseudomonadota</taxon>
        <taxon>Betaproteobacteria</taxon>
        <taxon>Burkholderiales</taxon>
        <taxon>Oxalobacteraceae</taxon>
        <taxon>Telluria group</taxon>
        <taxon>Massilia</taxon>
    </lineage>
</organism>
<dbReference type="Pfam" id="PF13673">
    <property type="entry name" value="Acetyltransf_10"/>
    <property type="match status" value="1"/>
</dbReference>
<keyword evidence="5" id="KW-1185">Reference proteome</keyword>
<dbReference type="EMBL" id="JAFBIL020000008">
    <property type="protein sequence ID" value="MBZ2209440.1"/>
    <property type="molecule type" value="Genomic_DNA"/>
</dbReference>
<dbReference type="CDD" id="cd04301">
    <property type="entry name" value="NAT_SF"/>
    <property type="match status" value="1"/>
</dbReference>
<dbReference type="InterPro" id="IPR050832">
    <property type="entry name" value="Bact_Acetyltransf"/>
</dbReference>
<comment type="caution">
    <text evidence="4">The sequence shown here is derived from an EMBL/GenBank/DDBJ whole genome shotgun (WGS) entry which is preliminary data.</text>
</comment>
<dbReference type="SUPFAM" id="SSF55729">
    <property type="entry name" value="Acyl-CoA N-acyltransferases (Nat)"/>
    <property type="match status" value="1"/>
</dbReference>